<evidence type="ECO:0000313" key="11">
    <source>
        <dbReference type="Proteomes" id="UP000434475"/>
    </source>
</evidence>
<keyword evidence="5" id="KW-0233">DNA recombination</keyword>
<evidence type="ECO:0000256" key="3">
    <source>
        <dbReference type="ARBA" id="ARBA00022908"/>
    </source>
</evidence>
<dbReference type="Gene3D" id="1.10.260.40">
    <property type="entry name" value="lambda repressor-like DNA-binding domains"/>
    <property type="match status" value="1"/>
</dbReference>
<dbReference type="GO" id="GO:0003677">
    <property type="term" value="F:DNA binding"/>
    <property type="evidence" value="ECO:0007669"/>
    <property type="project" value="UniProtKB-UniRule"/>
</dbReference>
<dbReference type="Proteomes" id="UP000434475">
    <property type="component" value="Unassembled WGS sequence"/>
</dbReference>
<sequence>MATVEKRGKGYRITVAAGIDLNGKQIRHRMVWTPDEKLTARQIEKELNRQVVKFEEQVKAGTGAVDGNIRFVDFANRYLAEYGRLNLKPTTLSNYERNLKRINLAIGHLRLKDITPLHIQAFYRNLQEDGIRQRVTTKAKPELAAFLKKAEISQSALASKAGITHQTISRMLKGESVNLASAEKIAAATDQKLDVLFNVIKDTTPLAPATIHSYHRTLSSIFERAVKWRCISSNPAERAELPSLAGHKARYLDEPDAKRMLQLLQDEPIKWRAPIVFDLLSGLRRAELLGLRWQDIDLDTGVLHIVQTSNYVSGTGVYVSTPKTEDSTRFLRVSRTAILMLLEYKAWQDDMKAKVGDAWEGTDDRVFTNEVGRPIFPTSLTQWMGKFIKRTGLPSSSVHSLRHTYASLLIADGTPVVVVSNNLGHAQVSTTSDIYSHIISSAEVKAVEVMDRFSEDIHPKFTPKLKKAGVS</sequence>
<dbReference type="AlphaFoldDB" id="A0A6I2R521"/>
<evidence type="ECO:0000256" key="4">
    <source>
        <dbReference type="ARBA" id="ARBA00023125"/>
    </source>
</evidence>
<dbReference type="InterPro" id="IPR004107">
    <property type="entry name" value="Integrase_SAM-like_N"/>
</dbReference>
<feature type="domain" description="Core-binding (CB)" evidence="9">
    <location>
        <begin position="69"/>
        <end position="226"/>
    </location>
</feature>
<evidence type="ECO:0000256" key="2">
    <source>
        <dbReference type="ARBA" id="ARBA00008857"/>
    </source>
</evidence>
<dbReference type="Pfam" id="PF14659">
    <property type="entry name" value="Phage_int_SAM_3"/>
    <property type="match status" value="1"/>
</dbReference>
<dbReference type="PROSITE" id="PS51898">
    <property type="entry name" value="TYR_RECOMBINASE"/>
    <property type="match status" value="1"/>
</dbReference>
<reference evidence="10 11" key="1">
    <citation type="journal article" date="2019" name="Nat. Med.">
        <title>A library of human gut bacterial isolates paired with longitudinal multiomics data enables mechanistic microbiome research.</title>
        <authorList>
            <person name="Poyet M."/>
            <person name="Groussin M."/>
            <person name="Gibbons S.M."/>
            <person name="Avila-Pacheco J."/>
            <person name="Jiang X."/>
            <person name="Kearney S.M."/>
            <person name="Perrotta A.R."/>
            <person name="Berdy B."/>
            <person name="Zhao S."/>
            <person name="Lieberman T.D."/>
            <person name="Swanson P.K."/>
            <person name="Smith M."/>
            <person name="Roesemann S."/>
            <person name="Alexander J.E."/>
            <person name="Rich S.A."/>
            <person name="Livny J."/>
            <person name="Vlamakis H."/>
            <person name="Clish C."/>
            <person name="Bullock K."/>
            <person name="Deik A."/>
            <person name="Scott J."/>
            <person name="Pierce K.A."/>
            <person name="Xavier R.J."/>
            <person name="Alm E.J."/>
        </authorList>
    </citation>
    <scope>NUCLEOTIDE SEQUENCE [LARGE SCALE GENOMIC DNA]</scope>
    <source>
        <strain evidence="10 11">BIOML-A2</strain>
    </source>
</reference>
<dbReference type="Gene3D" id="1.10.443.10">
    <property type="entry name" value="Intergrase catalytic core"/>
    <property type="match status" value="1"/>
</dbReference>
<keyword evidence="4 6" id="KW-0238">DNA-binding</keyword>
<evidence type="ECO:0000259" key="8">
    <source>
        <dbReference type="PROSITE" id="PS51898"/>
    </source>
</evidence>
<evidence type="ECO:0000256" key="1">
    <source>
        <dbReference type="ARBA" id="ARBA00003283"/>
    </source>
</evidence>
<evidence type="ECO:0000259" key="7">
    <source>
        <dbReference type="PROSITE" id="PS50943"/>
    </source>
</evidence>
<gene>
    <name evidence="10" type="ORF">GKE97_18075</name>
</gene>
<dbReference type="InterPro" id="IPR050090">
    <property type="entry name" value="Tyrosine_recombinase_XerCD"/>
</dbReference>
<dbReference type="PANTHER" id="PTHR30349:SF41">
    <property type="entry name" value="INTEGRASE_RECOMBINASE PROTEIN MJ0367-RELATED"/>
    <property type="match status" value="1"/>
</dbReference>
<comment type="function">
    <text evidence="1">Site-specific tyrosine recombinase, which acts by catalyzing the cutting and rejoining of the recombining DNA molecules.</text>
</comment>
<dbReference type="InterPro" id="IPR013762">
    <property type="entry name" value="Integrase-like_cat_sf"/>
</dbReference>
<comment type="similarity">
    <text evidence="2">Belongs to the 'phage' integrase family.</text>
</comment>
<proteinExistence type="inferred from homology"/>
<feature type="domain" description="HTH cro/C1-type" evidence="7">
    <location>
        <begin position="143"/>
        <end position="196"/>
    </location>
</feature>
<dbReference type="InterPro" id="IPR010998">
    <property type="entry name" value="Integrase_recombinase_N"/>
</dbReference>
<dbReference type="RefSeq" id="WP_172697935.1">
    <property type="nucleotide sequence ID" value="NZ_WKPR01000022.1"/>
</dbReference>
<protein>
    <submittedName>
        <fullName evidence="10">Tyrosine-type recombinase/integrase</fullName>
    </submittedName>
</protein>
<feature type="domain" description="Tyr recombinase" evidence="8">
    <location>
        <begin position="247"/>
        <end position="449"/>
    </location>
</feature>
<dbReference type="InterPro" id="IPR001387">
    <property type="entry name" value="Cro/C1-type_HTH"/>
</dbReference>
<evidence type="ECO:0000256" key="6">
    <source>
        <dbReference type="PROSITE-ProRule" id="PRU01248"/>
    </source>
</evidence>
<dbReference type="GO" id="GO:0006310">
    <property type="term" value="P:DNA recombination"/>
    <property type="evidence" value="ECO:0007669"/>
    <property type="project" value="UniProtKB-KW"/>
</dbReference>
<evidence type="ECO:0000313" key="10">
    <source>
        <dbReference type="EMBL" id="MSB21405.1"/>
    </source>
</evidence>
<evidence type="ECO:0000259" key="9">
    <source>
        <dbReference type="PROSITE" id="PS51900"/>
    </source>
</evidence>
<accession>A0A6I2R521</accession>
<keyword evidence="3" id="KW-0229">DNA integration</keyword>
<dbReference type="Gene3D" id="1.10.150.130">
    <property type="match status" value="1"/>
</dbReference>
<dbReference type="PANTHER" id="PTHR30349">
    <property type="entry name" value="PHAGE INTEGRASE-RELATED"/>
    <property type="match status" value="1"/>
</dbReference>
<dbReference type="SUPFAM" id="SSF47413">
    <property type="entry name" value="lambda repressor-like DNA-binding domains"/>
    <property type="match status" value="1"/>
</dbReference>
<comment type="caution">
    <text evidence="10">The sequence shown here is derived from an EMBL/GenBank/DDBJ whole genome shotgun (WGS) entry which is preliminary data.</text>
</comment>
<dbReference type="InterPro" id="IPR002104">
    <property type="entry name" value="Integrase_catalytic"/>
</dbReference>
<dbReference type="Pfam" id="PF00589">
    <property type="entry name" value="Phage_integrase"/>
    <property type="match status" value="1"/>
</dbReference>
<dbReference type="EMBL" id="WKPR01000022">
    <property type="protein sequence ID" value="MSB21405.1"/>
    <property type="molecule type" value="Genomic_DNA"/>
</dbReference>
<evidence type="ECO:0000256" key="5">
    <source>
        <dbReference type="ARBA" id="ARBA00023172"/>
    </source>
</evidence>
<dbReference type="CDD" id="cd01189">
    <property type="entry name" value="INT_ICEBs1_C_like"/>
    <property type="match status" value="1"/>
</dbReference>
<dbReference type="PROSITE" id="PS50943">
    <property type="entry name" value="HTH_CROC1"/>
    <property type="match status" value="1"/>
</dbReference>
<dbReference type="Pfam" id="PF01381">
    <property type="entry name" value="HTH_3"/>
    <property type="match status" value="1"/>
</dbReference>
<dbReference type="GO" id="GO:0015074">
    <property type="term" value="P:DNA integration"/>
    <property type="evidence" value="ECO:0007669"/>
    <property type="project" value="UniProtKB-KW"/>
</dbReference>
<organism evidence="10 11">
    <name type="scientific">Flavonifractor plautii</name>
    <name type="common">Fusobacterium plautii</name>
    <dbReference type="NCBI Taxonomy" id="292800"/>
    <lineage>
        <taxon>Bacteria</taxon>
        <taxon>Bacillati</taxon>
        <taxon>Bacillota</taxon>
        <taxon>Clostridia</taxon>
        <taxon>Eubacteriales</taxon>
        <taxon>Oscillospiraceae</taxon>
        <taxon>Flavonifractor</taxon>
    </lineage>
</organism>
<dbReference type="CDD" id="cd00093">
    <property type="entry name" value="HTH_XRE"/>
    <property type="match status" value="1"/>
</dbReference>
<dbReference type="PROSITE" id="PS51900">
    <property type="entry name" value="CB"/>
    <property type="match status" value="1"/>
</dbReference>
<dbReference type="SUPFAM" id="SSF56349">
    <property type="entry name" value="DNA breaking-rejoining enzymes"/>
    <property type="match status" value="1"/>
</dbReference>
<dbReference type="SMART" id="SM00530">
    <property type="entry name" value="HTH_XRE"/>
    <property type="match status" value="1"/>
</dbReference>
<dbReference type="InterPro" id="IPR011010">
    <property type="entry name" value="DNA_brk_join_enz"/>
</dbReference>
<dbReference type="InterPro" id="IPR010982">
    <property type="entry name" value="Lambda_DNA-bd_dom_sf"/>
</dbReference>
<dbReference type="InterPro" id="IPR044068">
    <property type="entry name" value="CB"/>
</dbReference>
<name>A0A6I2R521_FLAPL</name>